<protein>
    <submittedName>
        <fullName evidence="1">Uncharacterized protein</fullName>
    </submittedName>
</protein>
<feature type="non-terminal residue" evidence="1">
    <location>
        <position position="29"/>
    </location>
</feature>
<dbReference type="EMBL" id="CAJOBJ010139750">
    <property type="protein sequence ID" value="CAF4757488.1"/>
    <property type="molecule type" value="Genomic_DNA"/>
</dbReference>
<reference evidence="1" key="1">
    <citation type="submission" date="2021-02" db="EMBL/GenBank/DDBJ databases">
        <authorList>
            <person name="Nowell W R."/>
        </authorList>
    </citation>
    <scope>NUCLEOTIDE SEQUENCE</scope>
</reference>
<dbReference type="AlphaFoldDB" id="A0A8S3ARW7"/>
<dbReference type="Proteomes" id="UP000681720">
    <property type="component" value="Unassembled WGS sequence"/>
</dbReference>
<gene>
    <name evidence="1" type="ORF">GIL414_LOCUS45414</name>
</gene>
<proteinExistence type="predicted"/>
<evidence type="ECO:0000313" key="1">
    <source>
        <dbReference type="EMBL" id="CAF4757488.1"/>
    </source>
</evidence>
<evidence type="ECO:0000313" key="2">
    <source>
        <dbReference type="Proteomes" id="UP000681720"/>
    </source>
</evidence>
<comment type="caution">
    <text evidence="1">The sequence shown here is derived from an EMBL/GenBank/DDBJ whole genome shotgun (WGS) entry which is preliminary data.</text>
</comment>
<organism evidence="1 2">
    <name type="scientific">Rotaria magnacalcarata</name>
    <dbReference type="NCBI Taxonomy" id="392030"/>
    <lineage>
        <taxon>Eukaryota</taxon>
        <taxon>Metazoa</taxon>
        <taxon>Spiralia</taxon>
        <taxon>Gnathifera</taxon>
        <taxon>Rotifera</taxon>
        <taxon>Eurotatoria</taxon>
        <taxon>Bdelloidea</taxon>
        <taxon>Philodinida</taxon>
        <taxon>Philodinidae</taxon>
        <taxon>Rotaria</taxon>
    </lineage>
</organism>
<name>A0A8S3ARW7_9BILA</name>
<accession>A0A8S3ARW7</accession>
<sequence>MSGTLAVPSAGSSRTLIVKIWAKLPIKLG</sequence>